<comment type="caution">
    <text evidence="1">The sequence shown here is derived from an EMBL/GenBank/DDBJ whole genome shotgun (WGS) entry which is preliminary data.</text>
</comment>
<dbReference type="Proteomes" id="UP001589862">
    <property type="component" value="Unassembled WGS sequence"/>
</dbReference>
<sequence>MAKRLILLRHAKADYAPAIDAADVIVEQAQLFQTSPALPDLTATALAHQAGDRLRPLAASGASDAPAAGRWMKANNWIPDAIICSDALRTRQTCLWVCEQLGEKAPTPYLDSRIYGADATELISIINETPESVDTLLMVGHMPTVQDVAMRLSSGDSDEDAVLAMASNYPPLGLCAFSIAGSWAELDGRDARLEHFEVPRRDS</sequence>
<proteinExistence type="predicted"/>
<dbReference type="RefSeq" id="WP_377459269.1">
    <property type="nucleotide sequence ID" value="NZ_JBHLUB010000029.1"/>
</dbReference>
<gene>
    <name evidence="1" type="ORF">ACFFFR_07630</name>
</gene>
<dbReference type="EMBL" id="JBHLUB010000029">
    <property type="protein sequence ID" value="MFC0582251.1"/>
    <property type="molecule type" value="Genomic_DNA"/>
</dbReference>
<dbReference type="Gene3D" id="3.40.50.1240">
    <property type="entry name" value="Phosphoglycerate mutase-like"/>
    <property type="match status" value="1"/>
</dbReference>
<accession>A0ABV6PAV0</accession>
<dbReference type="InterPro" id="IPR013078">
    <property type="entry name" value="His_Pase_superF_clade-1"/>
</dbReference>
<dbReference type="PANTHER" id="PTHR47623">
    <property type="entry name" value="OS09G0287300 PROTEIN"/>
    <property type="match status" value="1"/>
</dbReference>
<organism evidence="1 2">
    <name type="scientific">Micrococcoides hystricis</name>
    <dbReference type="NCBI Taxonomy" id="1572761"/>
    <lineage>
        <taxon>Bacteria</taxon>
        <taxon>Bacillati</taxon>
        <taxon>Actinomycetota</taxon>
        <taxon>Actinomycetes</taxon>
        <taxon>Micrococcales</taxon>
        <taxon>Micrococcaceae</taxon>
        <taxon>Micrococcoides</taxon>
    </lineage>
</organism>
<evidence type="ECO:0000313" key="1">
    <source>
        <dbReference type="EMBL" id="MFC0582251.1"/>
    </source>
</evidence>
<keyword evidence="2" id="KW-1185">Reference proteome</keyword>
<protein>
    <submittedName>
        <fullName evidence="1">Histidine phosphatase family protein</fullName>
    </submittedName>
</protein>
<evidence type="ECO:0000313" key="2">
    <source>
        <dbReference type="Proteomes" id="UP001589862"/>
    </source>
</evidence>
<name>A0ABV6PAV0_9MICC</name>
<reference evidence="1 2" key="1">
    <citation type="submission" date="2024-09" db="EMBL/GenBank/DDBJ databases">
        <authorList>
            <person name="Sun Q."/>
            <person name="Mori K."/>
        </authorList>
    </citation>
    <scope>NUCLEOTIDE SEQUENCE [LARGE SCALE GENOMIC DNA]</scope>
    <source>
        <strain evidence="1 2">NCAIM B.02604</strain>
    </source>
</reference>
<dbReference type="CDD" id="cd07067">
    <property type="entry name" value="HP_PGM_like"/>
    <property type="match status" value="1"/>
</dbReference>
<dbReference type="PANTHER" id="PTHR47623:SF1">
    <property type="entry name" value="OS09G0287300 PROTEIN"/>
    <property type="match status" value="1"/>
</dbReference>
<dbReference type="InterPro" id="IPR029033">
    <property type="entry name" value="His_PPase_superfam"/>
</dbReference>
<dbReference type="SUPFAM" id="SSF53254">
    <property type="entry name" value="Phosphoglycerate mutase-like"/>
    <property type="match status" value="1"/>
</dbReference>